<dbReference type="Pfam" id="PF01266">
    <property type="entry name" value="DAO"/>
    <property type="match status" value="1"/>
</dbReference>
<dbReference type="GO" id="GO:0016614">
    <property type="term" value="F:oxidoreductase activity, acting on CH-OH group of donors"/>
    <property type="evidence" value="ECO:0007669"/>
    <property type="project" value="InterPro"/>
</dbReference>
<evidence type="ECO:0000256" key="1">
    <source>
        <dbReference type="ARBA" id="ARBA00001974"/>
    </source>
</evidence>
<keyword evidence="5" id="KW-0560">Oxidoreductase</keyword>
<evidence type="ECO:0000259" key="7">
    <source>
        <dbReference type="Pfam" id="PF00732"/>
    </source>
</evidence>
<name>A0A5C8UQ17_9MICO</name>
<evidence type="ECO:0000256" key="3">
    <source>
        <dbReference type="ARBA" id="ARBA00022630"/>
    </source>
</evidence>
<evidence type="ECO:0000259" key="8">
    <source>
        <dbReference type="Pfam" id="PF01266"/>
    </source>
</evidence>
<organism evidence="10 11">
    <name type="scientific">Lacisediminihabitans profunda</name>
    <dbReference type="NCBI Taxonomy" id="2594790"/>
    <lineage>
        <taxon>Bacteria</taxon>
        <taxon>Bacillati</taxon>
        <taxon>Actinomycetota</taxon>
        <taxon>Actinomycetes</taxon>
        <taxon>Micrococcales</taxon>
        <taxon>Microbacteriaceae</taxon>
        <taxon>Lacisediminihabitans</taxon>
    </lineage>
</organism>
<gene>
    <name evidence="10" type="ORF">FVP33_08605</name>
</gene>
<dbReference type="PANTHER" id="PTHR42784">
    <property type="entry name" value="PYRANOSE 2-OXIDASE"/>
    <property type="match status" value="1"/>
</dbReference>
<evidence type="ECO:0000256" key="6">
    <source>
        <dbReference type="SAM" id="MobiDB-lite"/>
    </source>
</evidence>
<evidence type="ECO:0000259" key="9">
    <source>
        <dbReference type="Pfam" id="PF05199"/>
    </source>
</evidence>
<protein>
    <submittedName>
        <fullName evidence="10">FAD-dependent oxidoreductase</fullName>
    </submittedName>
</protein>
<dbReference type="Proteomes" id="UP000321379">
    <property type="component" value="Unassembled WGS sequence"/>
</dbReference>
<sequence length="525" mass="55239">MCAVSGSSITNRRWIDAASKSTRGHSRAPNDSKNATGRSKGRKVINISEELPRSVDVVVVGSGAGGAAVAGELSRKGHSVIVIEAGPGGTGAHGRNLDSTPAGTRGFGDFLAGVLSPLNQASASPAGLPGLVGRHGVGGMLVAWTHNAPTPDRWELPSWIDYDGWDKLVSRASELMHVGSGISTEDERYNEFEDIVARRVGPLPTGRQVQPAPIAAERRKTGRWRFSGADDLLRGAQANIRIVTDHVVRSVIGRSGAVDGVLAYPVSGGGPVRIKAGAVVIAAGTLGSAQLIAASGLDAGPALGAYLTEHTIVATRVYLKEALKQRTESNHFPPSVWIPASEAHEWSTTINATQWNFNPAIPAEAPFGNTIDLISFCPVAPNAGNRLQFDAGTVDKFGLPTASGQLELSERDFEVTSDALRELFLLSSDLGDLVDGWGMRMPQRAGSHHLSGSCRMDAVESQSSVVSSEGRLWGYENCYVAGNAVLGERTASNPTLTTISYALHTADSISSPSTPTLVADQKEFV</sequence>
<feature type="domain" description="Glucose-methanol-choline oxidoreductase C-terminal" evidence="9">
    <location>
        <begin position="445"/>
        <end position="502"/>
    </location>
</feature>
<evidence type="ECO:0000256" key="4">
    <source>
        <dbReference type="ARBA" id="ARBA00022827"/>
    </source>
</evidence>
<evidence type="ECO:0000256" key="2">
    <source>
        <dbReference type="ARBA" id="ARBA00010790"/>
    </source>
</evidence>
<evidence type="ECO:0000313" key="11">
    <source>
        <dbReference type="Proteomes" id="UP000321379"/>
    </source>
</evidence>
<keyword evidence="4" id="KW-0274">FAD</keyword>
<feature type="domain" description="FAD dependent oxidoreductase" evidence="8">
    <location>
        <begin position="56"/>
        <end position="96"/>
    </location>
</feature>
<dbReference type="SUPFAM" id="SSF54373">
    <property type="entry name" value="FAD-linked reductases, C-terminal domain"/>
    <property type="match status" value="1"/>
</dbReference>
<comment type="caution">
    <text evidence="10">The sequence shown here is derived from an EMBL/GenBank/DDBJ whole genome shotgun (WGS) entry which is preliminary data.</text>
</comment>
<accession>A0A5C8UQ17</accession>
<comment type="cofactor">
    <cofactor evidence="1">
        <name>FAD</name>
        <dbReference type="ChEBI" id="CHEBI:57692"/>
    </cofactor>
</comment>
<dbReference type="EMBL" id="VRMG01000006">
    <property type="protein sequence ID" value="TXN30573.1"/>
    <property type="molecule type" value="Genomic_DNA"/>
</dbReference>
<evidence type="ECO:0000313" key="10">
    <source>
        <dbReference type="EMBL" id="TXN30573.1"/>
    </source>
</evidence>
<dbReference type="Pfam" id="PF05199">
    <property type="entry name" value="GMC_oxred_C"/>
    <property type="match status" value="1"/>
</dbReference>
<comment type="similarity">
    <text evidence="2">Belongs to the GMC oxidoreductase family.</text>
</comment>
<dbReference type="GO" id="GO:0050660">
    <property type="term" value="F:flavin adenine dinucleotide binding"/>
    <property type="evidence" value="ECO:0007669"/>
    <property type="project" value="InterPro"/>
</dbReference>
<dbReference type="Gene3D" id="3.50.50.60">
    <property type="entry name" value="FAD/NAD(P)-binding domain"/>
    <property type="match status" value="2"/>
</dbReference>
<dbReference type="InterPro" id="IPR006076">
    <property type="entry name" value="FAD-dep_OxRdtase"/>
</dbReference>
<keyword evidence="3" id="KW-0285">Flavoprotein</keyword>
<dbReference type="RefSeq" id="WP_147783255.1">
    <property type="nucleotide sequence ID" value="NZ_VRMG01000006.1"/>
</dbReference>
<proteinExistence type="inferred from homology"/>
<dbReference type="InterPro" id="IPR036188">
    <property type="entry name" value="FAD/NAD-bd_sf"/>
</dbReference>
<dbReference type="Pfam" id="PF00732">
    <property type="entry name" value="GMC_oxred_N"/>
    <property type="match status" value="1"/>
</dbReference>
<feature type="domain" description="Glucose-methanol-choline oxidoreductase N-terminal" evidence="7">
    <location>
        <begin position="225"/>
        <end position="311"/>
    </location>
</feature>
<evidence type="ECO:0000256" key="5">
    <source>
        <dbReference type="ARBA" id="ARBA00023002"/>
    </source>
</evidence>
<reference evidence="10 11" key="1">
    <citation type="submission" date="2019-08" db="EMBL/GenBank/DDBJ databases">
        <title>Bacterial whole genome sequence for Glaciihabitans sp. CHu50b-6-2.</title>
        <authorList>
            <person name="Jin L."/>
        </authorList>
    </citation>
    <scope>NUCLEOTIDE SEQUENCE [LARGE SCALE GENOMIC DNA]</scope>
    <source>
        <strain evidence="10 11">CHu50b-6-2</strain>
    </source>
</reference>
<dbReference type="AlphaFoldDB" id="A0A5C8UQ17"/>
<keyword evidence="11" id="KW-1185">Reference proteome</keyword>
<dbReference type="PANTHER" id="PTHR42784:SF1">
    <property type="entry name" value="PYRANOSE 2-OXIDASE"/>
    <property type="match status" value="1"/>
</dbReference>
<dbReference type="InterPro" id="IPR051473">
    <property type="entry name" value="P2Ox-like"/>
</dbReference>
<dbReference type="InterPro" id="IPR007867">
    <property type="entry name" value="GMC_OxRtase_C"/>
</dbReference>
<dbReference type="SUPFAM" id="SSF51905">
    <property type="entry name" value="FAD/NAD(P)-binding domain"/>
    <property type="match status" value="1"/>
</dbReference>
<feature type="region of interest" description="Disordered" evidence="6">
    <location>
        <begin position="14"/>
        <end position="44"/>
    </location>
</feature>
<dbReference type="InterPro" id="IPR000172">
    <property type="entry name" value="GMC_OxRdtase_N"/>
</dbReference>